<protein>
    <submittedName>
        <fullName evidence="2">Uncharacterized protein</fullName>
    </submittedName>
</protein>
<accession>A0A915IPN1</accession>
<dbReference type="Proteomes" id="UP000887565">
    <property type="component" value="Unplaced"/>
</dbReference>
<evidence type="ECO:0000313" key="2">
    <source>
        <dbReference type="WBParaSite" id="nRc.2.0.1.t15942-RA"/>
    </source>
</evidence>
<keyword evidence="1" id="KW-1185">Reference proteome</keyword>
<sequence length="310" mass="35248">MDVIDRALRTNDVMSIHHSVGARMSLLFLSEIDQNMDMSHELKQMNFNLVVINPFTTYGPPDNWLIYDMKSDHHILEMLPLAPLYTIPNHNEWMNALQGTMLLDVHVCAPHSKRELHAIIRNEILKLLSKKSMLLGKSQTKRPTQAPTDIKLDKETVMAVESLINDIAEESFAIKTEILSETNIIQIKSDDEDISQTDTTVQTPTAKTISSVTPLSKSLLSSQYHIDWNKGEELRVKAISTKMISMRDLSKIDNDDSKMVPPQIIPTRHKLAMAQETENFTPVSTDSRTLVLEIKEDRLCDEHGQPIRNI</sequence>
<dbReference type="WBParaSite" id="nRc.2.0.1.t15942-RA">
    <property type="protein sequence ID" value="nRc.2.0.1.t15942-RA"/>
    <property type="gene ID" value="nRc.2.0.1.g15942"/>
</dbReference>
<name>A0A915IPN1_ROMCU</name>
<organism evidence="1 2">
    <name type="scientific">Romanomermis culicivorax</name>
    <name type="common">Nematode worm</name>
    <dbReference type="NCBI Taxonomy" id="13658"/>
    <lineage>
        <taxon>Eukaryota</taxon>
        <taxon>Metazoa</taxon>
        <taxon>Ecdysozoa</taxon>
        <taxon>Nematoda</taxon>
        <taxon>Enoplea</taxon>
        <taxon>Dorylaimia</taxon>
        <taxon>Mermithida</taxon>
        <taxon>Mermithoidea</taxon>
        <taxon>Mermithidae</taxon>
        <taxon>Romanomermis</taxon>
    </lineage>
</organism>
<dbReference type="AlphaFoldDB" id="A0A915IPN1"/>
<reference evidence="2" key="1">
    <citation type="submission" date="2022-11" db="UniProtKB">
        <authorList>
            <consortium name="WormBaseParasite"/>
        </authorList>
    </citation>
    <scope>IDENTIFICATION</scope>
</reference>
<proteinExistence type="predicted"/>
<evidence type="ECO:0000313" key="1">
    <source>
        <dbReference type="Proteomes" id="UP000887565"/>
    </source>
</evidence>